<dbReference type="Proteomes" id="UP001162480">
    <property type="component" value="Chromosome 9"/>
</dbReference>
<dbReference type="EMBL" id="OX597822">
    <property type="protein sequence ID" value="CAI9727803.1"/>
    <property type="molecule type" value="Genomic_DNA"/>
</dbReference>
<reference evidence="1" key="1">
    <citation type="submission" date="2023-08" db="EMBL/GenBank/DDBJ databases">
        <authorList>
            <person name="Alioto T."/>
            <person name="Alioto T."/>
            <person name="Gomez Garrido J."/>
        </authorList>
    </citation>
    <scope>NUCLEOTIDE SEQUENCE</scope>
</reference>
<proteinExistence type="predicted"/>
<dbReference type="PANTHER" id="PTHR45786">
    <property type="entry name" value="DNA BINDING PROTEIN-LIKE"/>
    <property type="match status" value="1"/>
</dbReference>
<organism evidence="1 2">
    <name type="scientific">Octopus vulgaris</name>
    <name type="common">Common octopus</name>
    <dbReference type="NCBI Taxonomy" id="6645"/>
    <lineage>
        <taxon>Eukaryota</taxon>
        <taxon>Metazoa</taxon>
        <taxon>Spiralia</taxon>
        <taxon>Lophotrochozoa</taxon>
        <taxon>Mollusca</taxon>
        <taxon>Cephalopoda</taxon>
        <taxon>Coleoidea</taxon>
        <taxon>Octopodiformes</taxon>
        <taxon>Octopoda</taxon>
        <taxon>Incirrata</taxon>
        <taxon>Octopodidae</taxon>
        <taxon>Octopus</taxon>
    </lineage>
</organism>
<sequence length="184" mass="20912">MHYCIGNLLSTVNRKPVYTQLYYVDTENVTRNRLSFKRADNDLNENILVDLKRVLIMHNPYVKSFKHTIDIIKEYSAPGKCSTIDIIMSHVNRLIPARSHLRTYKPPAASEIAVIVVGEDTNIPSIKPADGAMQNKESNGRGWCCCLSKLVGVDTDRFDVAYRRNIICLGDTITFRPFDIHILS</sequence>
<keyword evidence="2" id="KW-1185">Reference proteome</keyword>
<evidence type="ECO:0000313" key="2">
    <source>
        <dbReference type="Proteomes" id="UP001162480"/>
    </source>
</evidence>
<name>A0AA36B4J8_OCTVU</name>
<accession>A0AA36B4J8</accession>
<evidence type="ECO:0000313" key="1">
    <source>
        <dbReference type="EMBL" id="CAI9727803.1"/>
    </source>
</evidence>
<gene>
    <name evidence="1" type="ORF">OCTVUL_1B005543</name>
</gene>
<dbReference type="PANTHER" id="PTHR45786:SF74">
    <property type="entry name" value="ATP-DEPENDENT DNA HELICASE"/>
    <property type="match status" value="1"/>
</dbReference>
<protein>
    <submittedName>
        <fullName evidence="1">Uncharacterized protein</fullName>
    </submittedName>
</protein>
<dbReference type="AlphaFoldDB" id="A0AA36B4J8"/>